<dbReference type="CDD" id="cd20305">
    <property type="entry name" value="cupin_OxDC_C"/>
    <property type="match status" value="1"/>
</dbReference>
<dbReference type="InterPro" id="IPR051610">
    <property type="entry name" value="GPI/OXD"/>
</dbReference>
<feature type="binding site" evidence="3">
    <location>
        <position position="372"/>
    </location>
    <ligand>
        <name>Mn(2+)</name>
        <dbReference type="ChEBI" id="CHEBI:29035"/>
        <label>2</label>
    </ligand>
</feature>
<dbReference type="InterPro" id="IPR017774">
    <property type="entry name" value="Bicupin_oxalate_deCO2ase/Oxase"/>
</dbReference>
<feature type="active site" description="Proton donor" evidence="2">
    <location>
        <position position="432"/>
    </location>
</feature>
<dbReference type="SUPFAM" id="SSF51182">
    <property type="entry name" value="RmlC-like cupins"/>
    <property type="match status" value="1"/>
</dbReference>
<comment type="cofactor">
    <cofactor evidence="3">
        <name>Mn(2+)</name>
        <dbReference type="ChEBI" id="CHEBI:29035"/>
    </cofactor>
    <text evidence="3">Binds 2 manganese ions per subunit.</text>
</comment>
<dbReference type="OrthoDB" id="10263073at2759"/>
<feature type="chain" id="PRO_5004023408" evidence="4">
    <location>
        <begin position="20"/>
        <end position="479"/>
    </location>
</feature>
<dbReference type="Gene3D" id="2.60.120.10">
    <property type="entry name" value="Jelly Rolls"/>
    <property type="match status" value="2"/>
</dbReference>
<feature type="binding site" evidence="3">
    <location>
        <position position="186"/>
    </location>
    <ligand>
        <name>Mn(2+)</name>
        <dbReference type="ChEBI" id="CHEBI:29035"/>
        <label>1</label>
    </ligand>
</feature>
<evidence type="ECO:0000256" key="4">
    <source>
        <dbReference type="SAM" id="SignalP"/>
    </source>
</evidence>
<dbReference type="AlphaFoldDB" id="M2QT60"/>
<name>M2QT60_CERS8</name>
<evidence type="ECO:0000259" key="5">
    <source>
        <dbReference type="SMART" id="SM00835"/>
    </source>
</evidence>
<keyword evidence="4" id="KW-0732">Signal</keyword>
<accession>M2QT60</accession>
<dbReference type="InterPro" id="IPR014710">
    <property type="entry name" value="RmlC-like_jellyroll"/>
</dbReference>
<sequence>MHSHILTSLVLALAGISAASPLLDPQVKEFMASTDPAVNPIGPLARRAASGRSPRHLRPEDFVPTMAKRDTVSVNAISGADVGQIADFNGSDPEPIRGANGASFLSNSNHEIDELNLDNVAGPTTDQGTVPNLKWSMSLSHTRLLKGGWVREQTITDLPPSQDIAGAELRLAPNAYRELHWHRVAEWGYILGGTGRIAVVDANGKNYISDIQGPANGSDPDIYYFPPGTPHSIQALDDGLEILLIFTDGNFDALGTTFMLSDWLARTPLDIVAQNFGVNTSVLANIPQKDPYILPSTIPPPQLGDAAEQAVSDPQGTTDMPYVFRISQQEKVVAPGGGGWIKIQDSKTNFPLSTMLASALVFVEPNGMRELHWHTNDEWLYIISGSGRATAFAGSSSSRTFDFEPGDTAVFPTSYGHYMKNLSPTEPLIFLELFKADQYVDFSALQWLALTPAQVTADLLGISTSVVESFKKEKQYVIA</sequence>
<evidence type="ECO:0000313" key="7">
    <source>
        <dbReference type="Proteomes" id="UP000016930"/>
    </source>
</evidence>
<keyword evidence="7" id="KW-1185">Reference proteome</keyword>
<evidence type="ECO:0000256" key="2">
    <source>
        <dbReference type="PIRSR" id="PIRSR617774-1"/>
    </source>
</evidence>
<proteinExistence type="predicted"/>
<organism evidence="6 7">
    <name type="scientific">Ceriporiopsis subvermispora (strain B)</name>
    <name type="common">White-rot fungus</name>
    <name type="synonym">Gelatoporia subvermispora</name>
    <dbReference type="NCBI Taxonomy" id="914234"/>
    <lineage>
        <taxon>Eukaryota</taxon>
        <taxon>Fungi</taxon>
        <taxon>Dikarya</taxon>
        <taxon>Basidiomycota</taxon>
        <taxon>Agaricomycotina</taxon>
        <taxon>Agaricomycetes</taxon>
        <taxon>Polyporales</taxon>
        <taxon>Gelatoporiaceae</taxon>
        <taxon>Gelatoporia</taxon>
    </lineage>
</organism>
<keyword evidence="3" id="KW-0464">Manganese</keyword>
<feature type="binding site" evidence="3">
    <location>
        <position position="378"/>
    </location>
    <ligand>
        <name>Mn(2+)</name>
        <dbReference type="ChEBI" id="CHEBI:29035"/>
        <label>2</label>
    </ligand>
</feature>
<feature type="signal peptide" evidence="4">
    <location>
        <begin position="1"/>
        <end position="19"/>
    </location>
</feature>
<dbReference type="SMART" id="SM00835">
    <property type="entry name" value="Cupin_1"/>
    <property type="match status" value="2"/>
</dbReference>
<dbReference type="PANTHER" id="PTHR35848:SF9">
    <property type="entry name" value="SLL1358 PROTEIN"/>
    <property type="match status" value="1"/>
</dbReference>
<reference evidence="6 7" key="1">
    <citation type="journal article" date="2012" name="Proc. Natl. Acad. Sci. U.S.A.">
        <title>Comparative genomics of Ceriporiopsis subvermispora and Phanerochaete chrysosporium provide insight into selective ligninolysis.</title>
        <authorList>
            <person name="Fernandez-Fueyo E."/>
            <person name="Ruiz-Duenas F.J."/>
            <person name="Ferreira P."/>
            <person name="Floudas D."/>
            <person name="Hibbett D.S."/>
            <person name="Canessa P."/>
            <person name="Larrondo L.F."/>
            <person name="James T.Y."/>
            <person name="Seelenfreund D."/>
            <person name="Lobos S."/>
            <person name="Polanco R."/>
            <person name="Tello M."/>
            <person name="Honda Y."/>
            <person name="Watanabe T."/>
            <person name="Watanabe T."/>
            <person name="Ryu J.S."/>
            <person name="Kubicek C.P."/>
            <person name="Schmoll M."/>
            <person name="Gaskell J."/>
            <person name="Hammel K.E."/>
            <person name="St John F.J."/>
            <person name="Vanden Wymelenberg A."/>
            <person name="Sabat G."/>
            <person name="Splinter BonDurant S."/>
            <person name="Syed K."/>
            <person name="Yadav J.S."/>
            <person name="Doddapaneni H."/>
            <person name="Subramanian V."/>
            <person name="Lavin J.L."/>
            <person name="Oguiza J.A."/>
            <person name="Perez G."/>
            <person name="Pisabarro A.G."/>
            <person name="Ramirez L."/>
            <person name="Santoyo F."/>
            <person name="Master E."/>
            <person name="Coutinho P.M."/>
            <person name="Henrissat B."/>
            <person name="Lombard V."/>
            <person name="Magnuson J.K."/>
            <person name="Kuees U."/>
            <person name="Hori C."/>
            <person name="Igarashi K."/>
            <person name="Samejima M."/>
            <person name="Held B.W."/>
            <person name="Barry K.W."/>
            <person name="LaButti K.M."/>
            <person name="Lapidus A."/>
            <person name="Lindquist E.A."/>
            <person name="Lucas S.M."/>
            <person name="Riley R."/>
            <person name="Salamov A.A."/>
            <person name="Hoffmeister D."/>
            <person name="Schwenk D."/>
            <person name="Hadar Y."/>
            <person name="Yarden O."/>
            <person name="de Vries R.P."/>
            <person name="Wiebenga A."/>
            <person name="Stenlid J."/>
            <person name="Eastwood D."/>
            <person name="Grigoriev I.V."/>
            <person name="Berka R.M."/>
            <person name="Blanchette R.A."/>
            <person name="Kersten P."/>
            <person name="Martinez A.T."/>
            <person name="Vicuna R."/>
            <person name="Cullen D."/>
        </authorList>
    </citation>
    <scope>NUCLEOTIDE SEQUENCE [LARGE SCALE GENOMIC DNA]</scope>
    <source>
        <strain evidence="6 7">B</strain>
    </source>
</reference>
<dbReference type="InterPro" id="IPR006045">
    <property type="entry name" value="Cupin_1"/>
</dbReference>
<feature type="binding site" evidence="3">
    <location>
        <position position="182"/>
    </location>
    <ligand>
        <name>Mn(2+)</name>
        <dbReference type="ChEBI" id="CHEBI:29035"/>
        <label>1</label>
    </ligand>
</feature>
<dbReference type="PANTHER" id="PTHR35848">
    <property type="entry name" value="OXALATE-BINDING PROTEIN"/>
    <property type="match status" value="1"/>
</dbReference>
<protein>
    <submittedName>
        <fullName evidence="6">Oxalate oxidase</fullName>
    </submittedName>
</protein>
<dbReference type="Proteomes" id="UP000016930">
    <property type="component" value="Unassembled WGS sequence"/>
</dbReference>
<feature type="binding site" evidence="3">
    <location>
        <position position="417"/>
    </location>
    <ligand>
        <name>Mn(2+)</name>
        <dbReference type="ChEBI" id="CHEBI:29035"/>
        <label>2</label>
    </ligand>
</feature>
<feature type="binding site" evidence="3">
    <location>
        <position position="180"/>
    </location>
    <ligand>
        <name>Mn(2+)</name>
        <dbReference type="ChEBI" id="CHEBI:29035"/>
        <label>1</label>
    </ligand>
</feature>
<dbReference type="Pfam" id="PF00190">
    <property type="entry name" value="Cupin_1"/>
    <property type="match status" value="2"/>
</dbReference>
<dbReference type="InterPro" id="IPR011051">
    <property type="entry name" value="RmlC_Cupin_sf"/>
</dbReference>
<evidence type="ECO:0000313" key="6">
    <source>
        <dbReference type="EMBL" id="EMD35230.1"/>
    </source>
</evidence>
<gene>
    <name evidence="6" type="ORF">CERSUDRAFT_139686</name>
</gene>
<keyword evidence="1 3" id="KW-0479">Metal-binding</keyword>
<dbReference type="GO" id="GO:0046872">
    <property type="term" value="F:metal ion binding"/>
    <property type="evidence" value="ECO:0007669"/>
    <property type="project" value="UniProtKB-KW"/>
</dbReference>
<evidence type="ECO:0000256" key="3">
    <source>
        <dbReference type="PIRSR" id="PIRSR617774-2"/>
    </source>
</evidence>
<dbReference type="STRING" id="914234.M2QT60"/>
<dbReference type="GO" id="GO:0033609">
    <property type="term" value="P:oxalate metabolic process"/>
    <property type="evidence" value="ECO:0007669"/>
    <property type="project" value="InterPro"/>
</dbReference>
<feature type="domain" description="Cupin type-1" evidence="5">
    <location>
        <begin position="324"/>
        <end position="468"/>
    </location>
</feature>
<feature type="binding site" evidence="3">
    <location>
        <position position="374"/>
    </location>
    <ligand>
        <name>Mn(2+)</name>
        <dbReference type="ChEBI" id="CHEBI:29035"/>
        <label>2</label>
    </ligand>
</feature>
<dbReference type="NCBIfam" id="TIGR03404">
    <property type="entry name" value="bicupin_oxalic"/>
    <property type="match status" value="1"/>
</dbReference>
<feature type="binding site" evidence="3">
    <location>
        <position position="231"/>
    </location>
    <ligand>
        <name>Mn(2+)</name>
        <dbReference type="ChEBI" id="CHEBI:29035"/>
        <label>1</label>
    </ligand>
</feature>
<dbReference type="HOGENOM" id="CLU_030515_2_1_1"/>
<feature type="domain" description="Cupin type-1" evidence="5">
    <location>
        <begin position="131"/>
        <end position="284"/>
    </location>
</feature>
<evidence type="ECO:0000256" key="1">
    <source>
        <dbReference type="ARBA" id="ARBA00022723"/>
    </source>
</evidence>
<dbReference type="EMBL" id="KB445801">
    <property type="protein sequence ID" value="EMD35230.1"/>
    <property type="molecule type" value="Genomic_DNA"/>
</dbReference>